<protein>
    <submittedName>
        <fullName evidence="2">SMI1/KNR4 family protein</fullName>
    </submittedName>
</protein>
<evidence type="ECO:0000313" key="2">
    <source>
        <dbReference type="EMBL" id="WLQ42892.1"/>
    </source>
</evidence>
<sequence length="189" mass="20103">MSGQVHEAVSSVWARIEKWYADHEVPHFLLPPATPEDIAAVEAELDVSLPEAVRLSLLRHNGSKGGGWPAGSLLSCTEMVEETGVWRDLLADGSFDDVADFNSGDGGDRSLKPGWWNTGWISLDADGGGNGAVLDLSPGPDGTVGQIIDMDHEAGPSGPAAPDFVGYLDDRLEELEDCTVIDGEYVEAE</sequence>
<dbReference type="Pfam" id="PF09346">
    <property type="entry name" value="SMI1_KNR4"/>
    <property type="match status" value="1"/>
</dbReference>
<dbReference type="SUPFAM" id="SSF160631">
    <property type="entry name" value="SMI1/KNR4-like"/>
    <property type="match status" value="1"/>
</dbReference>
<evidence type="ECO:0000313" key="3">
    <source>
        <dbReference type="Proteomes" id="UP001229952"/>
    </source>
</evidence>
<dbReference type="Proteomes" id="UP001229952">
    <property type="component" value="Chromosome"/>
</dbReference>
<dbReference type="InterPro" id="IPR018958">
    <property type="entry name" value="Knr4/Smi1-like_dom"/>
</dbReference>
<accession>A0ABY9I7P0</accession>
<dbReference type="SMART" id="SM00860">
    <property type="entry name" value="SMI1_KNR4"/>
    <property type="match status" value="1"/>
</dbReference>
<proteinExistence type="predicted"/>
<keyword evidence="3" id="KW-1185">Reference proteome</keyword>
<feature type="domain" description="Knr4/Smi1-like" evidence="1">
    <location>
        <begin position="32"/>
        <end position="170"/>
    </location>
</feature>
<dbReference type="EMBL" id="CP120992">
    <property type="protein sequence ID" value="WLQ42892.1"/>
    <property type="molecule type" value="Genomic_DNA"/>
</dbReference>
<gene>
    <name evidence="2" type="ORF">P8A22_24930</name>
</gene>
<reference evidence="2 3" key="1">
    <citation type="submission" date="2023-03" db="EMBL/GenBank/DDBJ databases">
        <title>Isolation and description of six Streptomyces strains from soil environments, able to metabolize different microbial glucans.</title>
        <authorList>
            <person name="Widen T."/>
            <person name="Larsbrink J."/>
        </authorList>
    </citation>
    <scope>NUCLEOTIDE SEQUENCE [LARGE SCALE GENOMIC DNA]</scope>
    <source>
        <strain evidence="2 3">Mut2</strain>
    </source>
</reference>
<dbReference type="Gene3D" id="3.40.1580.10">
    <property type="entry name" value="SMI1/KNR4-like"/>
    <property type="match status" value="1"/>
</dbReference>
<evidence type="ECO:0000259" key="1">
    <source>
        <dbReference type="SMART" id="SM00860"/>
    </source>
</evidence>
<dbReference type="PANTHER" id="PTHR47432">
    <property type="entry name" value="CELL WALL ASSEMBLY REGULATOR SMI1"/>
    <property type="match status" value="1"/>
</dbReference>
<organism evidence="2 3">
    <name type="scientific">Streptomyces laculatispora</name>
    <dbReference type="NCBI Taxonomy" id="887464"/>
    <lineage>
        <taxon>Bacteria</taxon>
        <taxon>Bacillati</taxon>
        <taxon>Actinomycetota</taxon>
        <taxon>Actinomycetes</taxon>
        <taxon>Kitasatosporales</taxon>
        <taxon>Streptomycetaceae</taxon>
        <taxon>Streptomyces</taxon>
    </lineage>
</organism>
<dbReference type="RefSeq" id="WP_306090519.1">
    <property type="nucleotide sequence ID" value="NZ_CP120992.1"/>
</dbReference>
<dbReference type="PANTHER" id="PTHR47432:SF1">
    <property type="entry name" value="CELL WALL ASSEMBLY REGULATOR SMI1"/>
    <property type="match status" value="1"/>
</dbReference>
<name>A0ABY9I7P0_9ACTN</name>
<dbReference type="InterPro" id="IPR037883">
    <property type="entry name" value="Knr4/Smi1-like_sf"/>
</dbReference>
<dbReference type="InterPro" id="IPR051873">
    <property type="entry name" value="KNR4/SMI1_regulator"/>
</dbReference>